<sequence>MKKLVFALLFIASTNCFADQTWRCTKDTKVVRVFLANLQPDIAIPCEVRVEIDGIIHRLTHEEVDPQRCVVEAKNAVERYNNQGFDCAAH</sequence>
<evidence type="ECO:0000256" key="1">
    <source>
        <dbReference type="SAM" id="SignalP"/>
    </source>
</evidence>
<protein>
    <submittedName>
        <fullName evidence="2">Uncharacterized protein</fullName>
    </submittedName>
</protein>
<dbReference type="Proteomes" id="UP000434580">
    <property type="component" value="Unassembled WGS sequence"/>
</dbReference>
<dbReference type="EMBL" id="CACSII010000002">
    <property type="protein sequence ID" value="CAA0090911.1"/>
    <property type="molecule type" value="Genomic_DNA"/>
</dbReference>
<organism evidence="2 3">
    <name type="scientific">BD1-7 clade bacterium</name>
    <dbReference type="NCBI Taxonomy" id="2029982"/>
    <lineage>
        <taxon>Bacteria</taxon>
        <taxon>Pseudomonadati</taxon>
        <taxon>Pseudomonadota</taxon>
        <taxon>Gammaproteobacteria</taxon>
        <taxon>Cellvibrionales</taxon>
        <taxon>Spongiibacteraceae</taxon>
        <taxon>BD1-7 clade</taxon>
    </lineage>
</organism>
<dbReference type="OrthoDB" id="9863623at2"/>
<dbReference type="AlphaFoldDB" id="A0A5S9NKC7"/>
<name>A0A5S9NKC7_9GAMM</name>
<keyword evidence="1" id="KW-0732">Signal</keyword>
<evidence type="ECO:0000313" key="2">
    <source>
        <dbReference type="EMBL" id="CAA0090911.1"/>
    </source>
</evidence>
<feature type="signal peptide" evidence="1">
    <location>
        <begin position="1"/>
        <end position="18"/>
    </location>
</feature>
<reference evidence="2 3" key="1">
    <citation type="submission" date="2019-11" db="EMBL/GenBank/DDBJ databases">
        <authorList>
            <person name="Holert J."/>
        </authorList>
    </citation>
    <scope>NUCLEOTIDE SEQUENCE [LARGE SCALE GENOMIC DNA]</scope>
    <source>
        <strain evidence="2">BC5_2</strain>
    </source>
</reference>
<accession>A0A5S9NKC7</accession>
<proteinExistence type="predicted"/>
<evidence type="ECO:0000313" key="3">
    <source>
        <dbReference type="Proteomes" id="UP000434580"/>
    </source>
</evidence>
<gene>
    <name evidence="2" type="ORF">DPBNPPHM_02953</name>
</gene>
<feature type="chain" id="PRO_5030137934" evidence="1">
    <location>
        <begin position="19"/>
        <end position="90"/>
    </location>
</feature>